<feature type="region of interest" description="Disordered" evidence="1">
    <location>
        <begin position="363"/>
        <end position="429"/>
    </location>
</feature>
<evidence type="ECO:0000313" key="3">
    <source>
        <dbReference type="EMBL" id="KAG5420832.1"/>
    </source>
</evidence>
<sequence length="682" mass="77937">MSQIQLLTSVINQLHEISGNSSYKYMLITQDDSQPNTELTFHYSPHFNAEQIEDLKSLLGRSSLTTIKPTLTNSFPLTLTKNQSPKKLLDQYRDLFNSLSQYVCKDIAKAWIKILEPNKQALFPYRDYNKSKPDWWPQHVNHIEPDHLDKIGRVEVLINVLRHPHFDLRRIDLKQYQSKPVLMSLLKEICYLAMYERMFYNMLRDQDELFYLVPQCERKLFELDRVVIMTSGLKHPYRPGEVVMASKIVSADLNERIYGLNETNEVAKEEEEEVTGVKDKRKESLVVKLRHRRGGKVEKRSVQRKQTRAELKKQMVKLDHDLKKKSKAEAKETERQTKIQSYTQDVDRFDDKVEMQDIDTAKTERKVDGKDVDHLNTKSDEESYEAKLGSPFSYNAEGEQGDDATDDEYDDGSGEEEEEEVAESQVVNNTTSSCCDKAYVASMLKTPEFEESGKFDVKRGYTYGKGAGVYQYPITPASSGNTVQSSVTSQRSKSSHLQSLGNQPQQDEKDAIYSHSSTPTNFNSNATNSNYSTPYNSIITQVTCPSTPHPRFNLSTDHIKQDFLDFNRLPNPMNNDEFENNVIGIINQIGSSGSTMDHDDDEVDQEAIDMDVDFESDLTDYASDHSSYDGSLLDKSDDTDYEVIDQCELKSEYEVEFGGQSVDYAGVGNGNYCLNSNLDIQM</sequence>
<comment type="caution">
    <text evidence="3">The sequence shown here is derived from an EMBL/GenBank/DDBJ whole genome shotgun (WGS) entry which is preliminary data.</text>
</comment>
<evidence type="ECO:0000259" key="2">
    <source>
        <dbReference type="Pfam" id="PF11001"/>
    </source>
</evidence>
<dbReference type="AlphaFoldDB" id="A0A8H8DCZ7"/>
<evidence type="ECO:0000313" key="4">
    <source>
        <dbReference type="Proteomes" id="UP000669133"/>
    </source>
</evidence>
<feature type="region of interest" description="Disordered" evidence="1">
    <location>
        <begin position="478"/>
        <end position="508"/>
    </location>
</feature>
<accession>A0A8H8DCZ7</accession>
<dbReference type="InterPro" id="IPR047092">
    <property type="entry name" value="AFUB_07903/YDR124W-like_hel"/>
</dbReference>
<organism evidence="3 4">
    <name type="scientific">Candida metapsilosis</name>
    <dbReference type="NCBI Taxonomy" id="273372"/>
    <lineage>
        <taxon>Eukaryota</taxon>
        <taxon>Fungi</taxon>
        <taxon>Dikarya</taxon>
        <taxon>Ascomycota</taxon>
        <taxon>Saccharomycotina</taxon>
        <taxon>Pichiomycetes</taxon>
        <taxon>Debaryomycetaceae</taxon>
        <taxon>Candida/Lodderomyces clade</taxon>
        <taxon>Candida</taxon>
    </lineage>
</organism>
<dbReference type="RefSeq" id="XP_067549948.1">
    <property type="nucleotide sequence ID" value="XM_067691599.1"/>
</dbReference>
<feature type="compositionally biased region" description="Polar residues" evidence="1">
    <location>
        <begin position="496"/>
        <end position="505"/>
    </location>
</feature>
<evidence type="ECO:0000256" key="1">
    <source>
        <dbReference type="SAM" id="MobiDB-lite"/>
    </source>
</evidence>
<dbReference type="Pfam" id="PF11001">
    <property type="entry name" value="AFUB_07903_YDR124W_hel"/>
    <property type="match status" value="1"/>
</dbReference>
<dbReference type="PANTHER" id="PTHR36102:SF1">
    <property type="entry name" value="YDR124W-LIKE HELICAL BUNDLE DOMAIN-CONTAINING PROTEIN"/>
    <property type="match status" value="1"/>
</dbReference>
<feature type="domain" description="Subtelomeric hrmA-associated cluster protein AFUB-079030/YDR124W-like helical bundle" evidence="2">
    <location>
        <begin position="84"/>
        <end position="169"/>
    </location>
</feature>
<protein>
    <recommendedName>
        <fullName evidence="2">Subtelomeric hrmA-associated cluster protein AFUB-079030/YDR124W-like helical bundle domain-containing protein</fullName>
    </recommendedName>
</protein>
<feature type="compositionally biased region" description="Low complexity" evidence="1">
    <location>
        <begin position="482"/>
        <end position="492"/>
    </location>
</feature>
<reference evidence="3 4" key="1">
    <citation type="submission" date="2020-12" db="EMBL/GenBank/DDBJ databases">
        <title>Effect of drift, selection, and recombination on the evolution of hybrid genomes in Candida yeast pathogens.</title>
        <authorList>
            <person name="Mixao V."/>
            <person name="Ksiezopolska E."/>
            <person name="Saus E."/>
            <person name="Boekhout T."/>
            <person name="Gacser A."/>
            <person name="Gabaldon T."/>
        </authorList>
    </citation>
    <scope>NUCLEOTIDE SEQUENCE [LARGE SCALE GENOMIC DNA]</scope>
    <source>
        <strain evidence="3 4">BP57</strain>
    </source>
</reference>
<gene>
    <name evidence="3" type="ORF">I9W82_002713</name>
</gene>
<feature type="compositionally biased region" description="Acidic residues" evidence="1">
    <location>
        <begin position="399"/>
        <end position="422"/>
    </location>
</feature>
<name>A0A8H8DCZ7_9ASCO</name>
<dbReference type="GeneID" id="93651342"/>
<proteinExistence type="predicted"/>
<dbReference type="Proteomes" id="UP000669133">
    <property type="component" value="Unassembled WGS sequence"/>
</dbReference>
<dbReference type="EMBL" id="JAEOAQ010000002">
    <property type="protein sequence ID" value="KAG5420832.1"/>
    <property type="molecule type" value="Genomic_DNA"/>
</dbReference>
<keyword evidence="4" id="KW-1185">Reference proteome</keyword>
<feature type="compositionally biased region" description="Basic and acidic residues" evidence="1">
    <location>
        <begin position="363"/>
        <end position="385"/>
    </location>
</feature>
<dbReference type="InterPro" id="IPR021264">
    <property type="entry name" value="AFUB_079030/YDR124W-like"/>
</dbReference>
<dbReference type="OrthoDB" id="5338458at2759"/>
<dbReference type="PANTHER" id="PTHR36102">
    <property type="entry name" value="CHROMOSOME 10, WHOLE GENOME SHOTGUN SEQUENCE"/>
    <property type="match status" value="1"/>
</dbReference>